<accession>A0A8S5PRX7</accession>
<name>A0A8S5PRX7_9CAUD</name>
<sequence length="166" mass="19621">MTSFKKVYEAFYNKMEEDSSFFNYFDLNEKQAMALAAERAHTYLVEAIAIIELKKEVDETADFYDYDDEILAFNWDLSKVEINLLACLMYEQEYKRQYSKLKAFEMQHVPSTLQVFSPANERKTVKALIEDIHAENMTMLDDYLSKDRATRKFKTLEYDSLSEDDS</sequence>
<proteinExistence type="predicted"/>
<protein>
    <submittedName>
        <fullName evidence="1">Uncharacterized protein</fullName>
    </submittedName>
</protein>
<evidence type="ECO:0000313" key="1">
    <source>
        <dbReference type="EMBL" id="DAE09544.1"/>
    </source>
</evidence>
<dbReference type="EMBL" id="BK015488">
    <property type="protein sequence ID" value="DAE09544.1"/>
    <property type="molecule type" value="Genomic_DNA"/>
</dbReference>
<organism evidence="1">
    <name type="scientific">Siphoviridae sp. ct96x5</name>
    <dbReference type="NCBI Taxonomy" id="2825367"/>
    <lineage>
        <taxon>Viruses</taxon>
        <taxon>Duplodnaviria</taxon>
        <taxon>Heunggongvirae</taxon>
        <taxon>Uroviricota</taxon>
        <taxon>Caudoviricetes</taxon>
    </lineage>
</organism>
<reference evidence="1" key="1">
    <citation type="journal article" date="2021" name="Proc. Natl. Acad. Sci. U.S.A.">
        <title>A Catalog of Tens of Thousands of Viruses from Human Metagenomes Reveals Hidden Associations with Chronic Diseases.</title>
        <authorList>
            <person name="Tisza M.J."/>
            <person name="Buck C.B."/>
        </authorList>
    </citation>
    <scope>NUCLEOTIDE SEQUENCE</scope>
    <source>
        <strain evidence="1">Ct96x5</strain>
    </source>
</reference>